<sequence length="57" mass="6122">MMLGEHAHSTVVSPPVVRLPTRVLNSGSHKKDPSLCVPLKQCLFSTFKAMPSGCLST</sequence>
<organism evidence="1">
    <name type="scientific">Arundo donax</name>
    <name type="common">Giant reed</name>
    <name type="synonym">Donax arundinaceus</name>
    <dbReference type="NCBI Taxonomy" id="35708"/>
    <lineage>
        <taxon>Eukaryota</taxon>
        <taxon>Viridiplantae</taxon>
        <taxon>Streptophyta</taxon>
        <taxon>Embryophyta</taxon>
        <taxon>Tracheophyta</taxon>
        <taxon>Spermatophyta</taxon>
        <taxon>Magnoliopsida</taxon>
        <taxon>Liliopsida</taxon>
        <taxon>Poales</taxon>
        <taxon>Poaceae</taxon>
        <taxon>PACMAD clade</taxon>
        <taxon>Arundinoideae</taxon>
        <taxon>Arundineae</taxon>
        <taxon>Arundo</taxon>
    </lineage>
</organism>
<reference evidence="1" key="2">
    <citation type="journal article" date="2015" name="Data Brief">
        <title>Shoot transcriptome of the giant reed, Arundo donax.</title>
        <authorList>
            <person name="Barrero R.A."/>
            <person name="Guerrero F.D."/>
            <person name="Moolhuijzen P."/>
            <person name="Goolsby J.A."/>
            <person name="Tidwell J."/>
            <person name="Bellgard S.E."/>
            <person name="Bellgard M.I."/>
        </authorList>
    </citation>
    <scope>NUCLEOTIDE SEQUENCE</scope>
    <source>
        <tissue evidence="1">Shoot tissue taken approximately 20 cm above the soil surface</tissue>
    </source>
</reference>
<accession>A0A0A9HJI1</accession>
<name>A0A0A9HJI1_ARUDO</name>
<evidence type="ECO:0000313" key="1">
    <source>
        <dbReference type="EMBL" id="JAE35979.1"/>
    </source>
</evidence>
<proteinExistence type="predicted"/>
<reference evidence="1" key="1">
    <citation type="submission" date="2014-09" db="EMBL/GenBank/DDBJ databases">
        <authorList>
            <person name="Magalhaes I.L.F."/>
            <person name="Oliveira U."/>
            <person name="Santos F.R."/>
            <person name="Vidigal T.H.D.A."/>
            <person name="Brescovit A.D."/>
            <person name="Santos A.J."/>
        </authorList>
    </citation>
    <scope>NUCLEOTIDE SEQUENCE</scope>
    <source>
        <tissue evidence="1">Shoot tissue taken approximately 20 cm above the soil surface</tissue>
    </source>
</reference>
<dbReference type="AlphaFoldDB" id="A0A0A9HJI1"/>
<protein>
    <submittedName>
        <fullName evidence="1">Uncharacterized protein</fullName>
    </submittedName>
</protein>
<dbReference type="EMBL" id="GBRH01161917">
    <property type="protein sequence ID" value="JAE35979.1"/>
    <property type="molecule type" value="Transcribed_RNA"/>
</dbReference>